<name>A0ABT6NB58_9FIRM</name>
<evidence type="ECO:0000256" key="2">
    <source>
        <dbReference type="ARBA" id="ARBA00022840"/>
    </source>
</evidence>
<keyword evidence="8" id="KW-1185">Reference proteome</keyword>
<dbReference type="HAMAP" id="MF_00636">
    <property type="entry name" value="RapZ_like"/>
    <property type="match status" value="1"/>
</dbReference>
<evidence type="ECO:0000256" key="1">
    <source>
        <dbReference type="ARBA" id="ARBA00022741"/>
    </source>
</evidence>
<dbReference type="PIRSF" id="PIRSF005052">
    <property type="entry name" value="P-loopkin"/>
    <property type="match status" value="1"/>
</dbReference>
<accession>A0ABT6NB58</accession>
<keyword evidence="3 4" id="KW-0342">GTP-binding</keyword>
<dbReference type="NCBIfam" id="NF003828">
    <property type="entry name" value="PRK05416.1"/>
    <property type="match status" value="1"/>
</dbReference>
<dbReference type="InterPro" id="IPR053930">
    <property type="entry name" value="RapZ-like_N"/>
</dbReference>
<dbReference type="SUPFAM" id="SSF52540">
    <property type="entry name" value="P-loop containing nucleoside triphosphate hydrolases"/>
    <property type="match status" value="1"/>
</dbReference>
<feature type="domain" description="RapZ C-terminal" evidence="6">
    <location>
        <begin position="164"/>
        <end position="282"/>
    </location>
</feature>
<dbReference type="InterPro" id="IPR027417">
    <property type="entry name" value="P-loop_NTPase"/>
</dbReference>
<keyword evidence="2 4" id="KW-0067">ATP-binding</keyword>
<dbReference type="InterPro" id="IPR053931">
    <property type="entry name" value="RapZ_C"/>
</dbReference>
<keyword evidence="1 4" id="KW-0547">Nucleotide-binding</keyword>
<evidence type="ECO:0000259" key="5">
    <source>
        <dbReference type="Pfam" id="PF03668"/>
    </source>
</evidence>
<evidence type="ECO:0000259" key="6">
    <source>
        <dbReference type="Pfam" id="PF22740"/>
    </source>
</evidence>
<feature type="binding site" evidence="4">
    <location>
        <begin position="8"/>
        <end position="15"/>
    </location>
    <ligand>
        <name>ATP</name>
        <dbReference type="ChEBI" id="CHEBI:30616"/>
    </ligand>
</feature>
<evidence type="ECO:0000256" key="3">
    <source>
        <dbReference type="ARBA" id="ARBA00023134"/>
    </source>
</evidence>
<dbReference type="Pfam" id="PF03668">
    <property type="entry name" value="RapZ-like_N"/>
    <property type="match status" value="1"/>
</dbReference>
<feature type="domain" description="RapZ-like N-terminal" evidence="5">
    <location>
        <begin position="1"/>
        <end position="155"/>
    </location>
</feature>
<comment type="caution">
    <text evidence="7">The sequence shown here is derived from an EMBL/GenBank/DDBJ whole genome shotgun (WGS) entry which is preliminary data.</text>
</comment>
<reference evidence="7 8" key="1">
    <citation type="submission" date="2023-04" db="EMBL/GenBank/DDBJ databases">
        <title>Fusibacter bizertensis strain WBS, isolated from littoral bottom sediments of the Arctic seas - biochemical and genomic analysis.</title>
        <authorList>
            <person name="Brioukhanov A.L."/>
        </authorList>
    </citation>
    <scope>NUCLEOTIDE SEQUENCE [LARGE SCALE GENOMIC DNA]</scope>
    <source>
        <strain evidence="7 8">WBS</strain>
    </source>
</reference>
<dbReference type="Gene3D" id="3.40.50.300">
    <property type="entry name" value="P-loop containing nucleotide triphosphate hydrolases"/>
    <property type="match status" value="1"/>
</dbReference>
<proteinExistence type="inferred from homology"/>
<protein>
    <submittedName>
        <fullName evidence="7">RNase adapter RapZ</fullName>
    </submittedName>
</protein>
<evidence type="ECO:0000313" key="8">
    <source>
        <dbReference type="Proteomes" id="UP001158045"/>
    </source>
</evidence>
<dbReference type="RefSeq" id="WP_281093476.1">
    <property type="nucleotide sequence ID" value="NZ_JARYZI010000003.1"/>
</dbReference>
<dbReference type="InterPro" id="IPR005337">
    <property type="entry name" value="RapZ-like"/>
</dbReference>
<feature type="binding site" evidence="4">
    <location>
        <begin position="59"/>
        <end position="62"/>
    </location>
    <ligand>
        <name>GTP</name>
        <dbReference type="ChEBI" id="CHEBI:37565"/>
    </ligand>
</feature>
<evidence type="ECO:0000313" key="7">
    <source>
        <dbReference type="EMBL" id="MDH8677656.1"/>
    </source>
</evidence>
<evidence type="ECO:0000256" key="4">
    <source>
        <dbReference type="HAMAP-Rule" id="MF_00636"/>
    </source>
</evidence>
<organism evidence="7 8">
    <name type="scientific">Fusibacter bizertensis</name>
    <dbReference type="NCBI Taxonomy" id="1488331"/>
    <lineage>
        <taxon>Bacteria</taxon>
        <taxon>Bacillati</taxon>
        <taxon>Bacillota</taxon>
        <taxon>Clostridia</taxon>
        <taxon>Eubacteriales</taxon>
        <taxon>Eubacteriales Family XII. Incertae Sedis</taxon>
        <taxon>Fusibacter</taxon>
    </lineage>
</organism>
<gene>
    <name evidence="7" type="primary">rapZ</name>
    <name evidence="7" type="ORF">QE109_05830</name>
</gene>
<dbReference type="Proteomes" id="UP001158045">
    <property type="component" value="Unassembled WGS sequence"/>
</dbReference>
<sequence>MNFIIISGQSGAGKSQAKKVFEDIGFYCIDNLPPSLIPNFIALLEQNSENINNVALVIDIRGGKFFKDLEDNLTLLKQKGYPYQVFYFEADDQVILKRFKETRRTHPLDPNGRIEDSIQSEKKLLAALRAKADFVINTNTTTQSQLKNTISKALELSEHHLPLHLTFVSFGFKKGLPQDADFLFDVRFLPNPYYIEELRALTGNEIEVSSYVMGFDESKELLLKLTNLLDFIIPNMIKDGRSQLVIAIGCTGGQHRSVTFANALTEQYQKNGYSSNAIHRDARKEG</sequence>
<dbReference type="EMBL" id="JARYZI010000003">
    <property type="protein sequence ID" value="MDH8677656.1"/>
    <property type="molecule type" value="Genomic_DNA"/>
</dbReference>
<dbReference type="Pfam" id="PF22740">
    <property type="entry name" value="PapZ_C"/>
    <property type="match status" value="1"/>
</dbReference>
<dbReference type="PANTHER" id="PTHR30448:SF0">
    <property type="entry name" value="RNASE ADAPTER PROTEIN RAPZ"/>
    <property type="match status" value="1"/>
</dbReference>
<dbReference type="PANTHER" id="PTHR30448">
    <property type="entry name" value="RNASE ADAPTER PROTEIN RAPZ"/>
    <property type="match status" value="1"/>
</dbReference>